<evidence type="ECO:0000256" key="5">
    <source>
        <dbReference type="SAM" id="MobiDB-lite"/>
    </source>
</evidence>
<dbReference type="InterPro" id="IPR011011">
    <property type="entry name" value="Znf_FYVE_PHD"/>
</dbReference>
<organism evidence="7 8">
    <name type="scientific">Fusarium austroafricanum</name>
    <dbReference type="NCBI Taxonomy" id="2364996"/>
    <lineage>
        <taxon>Eukaryota</taxon>
        <taxon>Fungi</taxon>
        <taxon>Dikarya</taxon>
        <taxon>Ascomycota</taxon>
        <taxon>Pezizomycotina</taxon>
        <taxon>Sordariomycetes</taxon>
        <taxon>Hypocreomycetidae</taxon>
        <taxon>Hypocreales</taxon>
        <taxon>Nectriaceae</taxon>
        <taxon>Fusarium</taxon>
        <taxon>Fusarium concolor species complex</taxon>
    </lineage>
</organism>
<feature type="region of interest" description="Disordered" evidence="5">
    <location>
        <begin position="1"/>
        <end position="31"/>
    </location>
</feature>
<sequence>MISSNTRATRSRYSSPAQSQNTKWNGVLDASKGATEGSRAFMQRWLEPTVQSKASFEDDGLVRYGVVENMAPLGSLPKPKKTGPETSSGVKRIILRPSGAGAAKNAAQMSSSDRVVDVVDVDADADAEADVAITARVADSSPPPGALPPTPPRRVSIVIKDAAAAADDENDEDYDPSRTKRRQSGRASLGRRTRRSSAAGRRSSIVTKPTAKEAKEAKERKEPEKEAKKVVKAAETAKISKQVEEAEGVDAAATITTEATIHAAEPVEPEDKEFADKVVEAAVEEALKHYRYPTAWALRTLYDERSGDPQFVAMIEEVFNQTADEATMRKFSKQIETKKREGKKDNQGCYYFIPPTTNSRFTPHKPKAAPYGKLLRHNQVEEVVEVADIETEDEAEVRLVNDEEEEEVESSHQSSSRATKRAKTSHSRTHSSSRTQTHAHSHSTRNTPRKMSSSNQPQTPSRKRNRRDSASSDSSLSSALSLSSPETMIGSPSPVRRGGTSTSRPGPAGPDSSDAPKPRPITSRRKSLASKVSASTSNKAKPKTNTDVTTKTNKPTKQQPSSPTPTLSSSNTNNKNKSTDAPASATISVSADVSMPGRVSAAQIFPNLPIKSKTAKNKASSAVSVPADDAGYDKDDSFWDRRRDAQKFANSVTATESSVRGGDEDEELFTTPAKSTRKTRQSIAAAASASAGTTRSTRSASKRPHDEVDSAVSPVAWSFQREDSSAGGSRAATPTLRPPKKPRTGLRVKSSPVKKRGGSAAGVPRPLAEAPATNGVAKDQVSDNDEDCSACGAAGDVVCCDGCPRSFHFECVGMVPSDHLPDEWFCNECLYRRYPSRMPPYKGVFASALTSLEKSIPRAFSLPKKLQTRFEGVKAGAYGEYEEATTIKTTKRKNGYEELPDFFKQRDEGQAVICHGCQKAATDVRAIIPCSICPFYWHIDCLDPPLAVPPVLKNWRCPLHPEETMAEVRPLAPAHRFRKIKGAQIIVPALSRGIKNNGHIEIDWSDEPEPVNNSGWPDPDSFGRAYKLPAKGIVLDFIEQLRRQSAGYGPRHDESRWVSYIPTTGKDPNRPLAGSELQRTVDEMQLALTLTSLKERKSDGVDQLVTALLDAADPSVLSLMAKTDSSNITSGHLTDSDKLSLRTLLAQMDTMGTRIRHLLGEPEPAGVTANMLDQDVIPSILSPQDSAIAEPLDKVIAPPVTEPTPPSTIDHAEGSMELD</sequence>
<dbReference type="Proteomes" id="UP000605986">
    <property type="component" value="Unassembled WGS sequence"/>
</dbReference>
<keyword evidence="3" id="KW-0862">Zinc</keyword>
<feature type="compositionally biased region" description="Basic and acidic residues" evidence="5">
    <location>
        <begin position="1210"/>
        <end position="1219"/>
    </location>
</feature>
<evidence type="ECO:0000259" key="6">
    <source>
        <dbReference type="PROSITE" id="PS50016"/>
    </source>
</evidence>
<dbReference type="PROSITE" id="PS01359">
    <property type="entry name" value="ZF_PHD_1"/>
    <property type="match status" value="1"/>
</dbReference>
<dbReference type="InterPro" id="IPR001965">
    <property type="entry name" value="Znf_PHD"/>
</dbReference>
<feature type="region of interest" description="Disordered" evidence="5">
    <location>
        <begin position="603"/>
        <end position="637"/>
    </location>
</feature>
<dbReference type="OrthoDB" id="5876363at2759"/>
<dbReference type="CDD" id="cd15534">
    <property type="entry name" value="PHD2_PHF12_Rco1"/>
    <property type="match status" value="1"/>
</dbReference>
<dbReference type="InterPro" id="IPR052819">
    <property type="entry name" value="Chromatin_regulatory_protein"/>
</dbReference>
<evidence type="ECO:0000313" key="7">
    <source>
        <dbReference type="EMBL" id="KAF4454571.1"/>
    </source>
</evidence>
<feature type="compositionally biased region" description="Basic and acidic residues" evidence="5">
    <location>
        <begin position="210"/>
        <end position="229"/>
    </location>
</feature>
<dbReference type="InterPro" id="IPR019786">
    <property type="entry name" value="Zinc_finger_PHD-type_CS"/>
</dbReference>
<dbReference type="SMART" id="SM00249">
    <property type="entry name" value="PHD"/>
    <property type="match status" value="2"/>
</dbReference>
<feature type="compositionally biased region" description="Polar residues" evidence="5">
    <location>
        <begin position="449"/>
        <end position="460"/>
    </location>
</feature>
<feature type="compositionally biased region" description="Basic residues" evidence="5">
    <location>
        <begin position="418"/>
        <end position="443"/>
    </location>
</feature>
<dbReference type="PROSITE" id="PS50016">
    <property type="entry name" value="ZF_PHD_2"/>
    <property type="match status" value="1"/>
</dbReference>
<name>A0A8H4KR64_9HYPO</name>
<feature type="compositionally biased region" description="Low complexity" evidence="5">
    <location>
        <begin position="543"/>
        <end position="576"/>
    </location>
</feature>
<dbReference type="PANTHER" id="PTHR47636:SF1">
    <property type="entry name" value="TRANSCRIPTIONAL REGULATORY PROTEIN RCO1"/>
    <property type="match status" value="1"/>
</dbReference>
<feature type="compositionally biased region" description="Low complexity" evidence="5">
    <location>
        <begin position="617"/>
        <end position="629"/>
    </location>
</feature>
<feature type="compositionally biased region" description="Polar residues" evidence="5">
    <location>
        <begin position="1"/>
        <end position="24"/>
    </location>
</feature>
<protein>
    <recommendedName>
        <fullName evidence="6">PHD-type domain-containing protein</fullName>
    </recommendedName>
</protein>
<feature type="compositionally biased region" description="Low complexity" evidence="5">
    <location>
        <begin position="471"/>
        <end position="484"/>
    </location>
</feature>
<evidence type="ECO:0000313" key="8">
    <source>
        <dbReference type="Proteomes" id="UP000605986"/>
    </source>
</evidence>
<feature type="compositionally biased region" description="Low complexity" evidence="5">
    <location>
        <begin position="681"/>
        <end position="699"/>
    </location>
</feature>
<keyword evidence="8" id="KW-1185">Reference proteome</keyword>
<feature type="region of interest" description="Disordered" evidence="5">
    <location>
        <begin position="649"/>
        <end position="767"/>
    </location>
</feature>
<feature type="region of interest" description="Disordered" evidence="5">
    <location>
        <begin position="394"/>
        <end position="584"/>
    </location>
</feature>
<evidence type="ECO:0000256" key="4">
    <source>
        <dbReference type="PROSITE-ProRule" id="PRU00146"/>
    </source>
</evidence>
<feature type="compositionally biased region" description="Basic residues" evidence="5">
    <location>
        <begin position="738"/>
        <end position="757"/>
    </location>
</feature>
<dbReference type="EMBL" id="JAADJG010000120">
    <property type="protein sequence ID" value="KAF4454571.1"/>
    <property type="molecule type" value="Genomic_DNA"/>
</dbReference>
<dbReference type="Gene3D" id="3.30.40.10">
    <property type="entry name" value="Zinc/RING finger domain, C3HC4 (zinc finger)"/>
    <property type="match status" value="2"/>
</dbReference>
<reference evidence="7" key="1">
    <citation type="submission" date="2020-01" db="EMBL/GenBank/DDBJ databases">
        <title>Identification and distribution of gene clusters putatively required for synthesis of sphingolipid metabolism inhibitors in phylogenetically diverse species of the filamentous fungus Fusarium.</title>
        <authorList>
            <person name="Kim H.-S."/>
            <person name="Busman M."/>
            <person name="Brown D.W."/>
            <person name="Divon H."/>
            <person name="Uhlig S."/>
            <person name="Proctor R.H."/>
        </authorList>
    </citation>
    <scope>NUCLEOTIDE SEQUENCE</scope>
    <source>
        <strain evidence="7">NRRL 53441</strain>
    </source>
</reference>
<feature type="region of interest" description="Disordered" evidence="5">
    <location>
        <begin position="135"/>
        <end position="229"/>
    </location>
</feature>
<feature type="compositionally biased region" description="Polar residues" evidence="5">
    <location>
        <begin position="649"/>
        <end position="658"/>
    </location>
</feature>
<comment type="caution">
    <text evidence="7">The sequence shown here is derived from an EMBL/GenBank/DDBJ whole genome shotgun (WGS) entry which is preliminary data.</text>
</comment>
<feature type="compositionally biased region" description="Low complexity" evidence="5">
    <location>
        <begin position="196"/>
        <end position="209"/>
    </location>
</feature>
<accession>A0A8H4KR64</accession>
<dbReference type="SUPFAM" id="SSF57903">
    <property type="entry name" value="FYVE/PHD zinc finger"/>
    <property type="match status" value="2"/>
</dbReference>
<dbReference type="InterPro" id="IPR019787">
    <property type="entry name" value="Znf_PHD-finger"/>
</dbReference>
<gene>
    <name evidence="7" type="ORF">F53441_2914</name>
</gene>
<dbReference type="GO" id="GO:0032221">
    <property type="term" value="C:Rpd3S complex"/>
    <property type="evidence" value="ECO:0007669"/>
    <property type="project" value="TreeGrafter"/>
</dbReference>
<feature type="compositionally biased region" description="Basic residues" evidence="5">
    <location>
        <begin position="179"/>
        <end position="195"/>
    </location>
</feature>
<dbReference type="AlphaFoldDB" id="A0A8H4KR64"/>
<keyword evidence="1" id="KW-0479">Metal-binding</keyword>
<evidence type="ECO:0000256" key="3">
    <source>
        <dbReference type="ARBA" id="ARBA00022833"/>
    </source>
</evidence>
<dbReference type="Pfam" id="PF00628">
    <property type="entry name" value="PHD"/>
    <property type="match status" value="1"/>
</dbReference>
<dbReference type="PANTHER" id="PTHR47636">
    <property type="entry name" value="TRANSCRIPTIONAL REGULATORY PROTEIN RCO1"/>
    <property type="match status" value="1"/>
</dbReference>
<feature type="domain" description="PHD-type" evidence="6">
    <location>
        <begin position="785"/>
        <end position="832"/>
    </location>
</feature>
<feature type="region of interest" description="Disordered" evidence="5">
    <location>
        <begin position="1197"/>
        <end position="1219"/>
    </location>
</feature>
<keyword evidence="2 4" id="KW-0863">Zinc-finger</keyword>
<feature type="compositionally biased region" description="Pro residues" evidence="5">
    <location>
        <begin position="141"/>
        <end position="152"/>
    </location>
</feature>
<evidence type="ECO:0000256" key="2">
    <source>
        <dbReference type="ARBA" id="ARBA00022771"/>
    </source>
</evidence>
<dbReference type="GO" id="GO:0006357">
    <property type="term" value="P:regulation of transcription by RNA polymerase II"/>
    <property type="evidence" value="ECO:0007669"/>
    <property type="project" value="TreeGrafter"/>
</dbReference>
<dbReference type="InterPro" id="IPR013083">
    <property type="entry name" value="Znf_RING/FYVE/PHD"/>
</dbReference>
<feature type="compositionally biased region" description="Polar residues" evidence="5">
    <location>
        <begin position="530"/>
        <end position="539"/>
    </location>
</feature>
<dbReference type="GO" id="GO:0008270">
    <property type="term" value="F:zinc ion binding"/>
    <property type="evidence" value="ECO:0007669"/>
    <property type="project" value="UniProtKB-KW"/>
</dbReference>
<proteinExistence type="predicted"/>
<evidence type="ECO:0000256" key="1">
    <source>
        <dbReference type="ARBA" id="ARBA00022723"/>
    </source>
</evidence>